<evidence type="ECO:0000256" key="3">
    <source>
        <dbReference type="ARBA" id="ARBA00023163"/>
    </source>
</evidence>
<dbReference type="Gene3D" id="2.10.109.10">
    <property type="entry name" value="Umud Fragment, subunit A"/>
    <property type="match status" value="1"/>
</dbReference>
<dbReference type="InterPro" id="IPR010982">
    <property type="entry name" value="Lambda_DNA-bd_dom_sf"/>
</dbReference>
<comment type="caution">
    <text evidence="5">The sequence shown here is derived from an EMBL/GenBank/DDBJ whole genome shotgun (WGS) entry which is preliminary data.</text>
</comment>
<dbReference type="InterPro" id="IPR039418">
    <property type="entry name" value="LexA-like"/>
</dbReference>
<protein>
    <submittedName>
        <fullName evidence="5">Helix-turn-helix transcriptional regulator</fullName>
    </submittedName>
</protein>
<evidence type="ECO:0000313" key="6">
    <source>
        <dbReference type="Proteomes" id="UP000823821"/>
    </source>
</evidence>
<dbReference type="CDD" id="cd00093">
    <property type="entry name" value="HTH_XRE"/>
    <property type="match status" value="1"/>
</dbReference>
<evidence type="ECO:0000256" key="1">
    <source>
        <dbReference type="ARBA" id="ARBA00023015"/>
    </source>
</evidence>
<dbReference type="PROSITE" id="PS50943">
    <property type="entry name" value="HTH_CROC1"/>
    <property type="match status" value="1"/>
</dbReference>
<dbReference type="GO" id="GO:0003677">
    <property type="term" value="F:DNA binding"/>
    <property type="evidence" value="ECO:0007669"/>
    <property type="project" value="UniProtKB-KW"/>
</dbReference>
<dbReference type="Pfam" id="PF00717">
    <property type="entry name" value="Peptidase_S24"/>
    <property type="match status" value="1"/>
</dbReference>
<name>A0A9D2HMF7_9BACT</name>
<dbReference type="InterPro" id="IPR001387">
    <property type="entry name" value="Cro/C1-type_HTH"/>
</dbReference>
<dbReference type="PANTHER" id="PTHR40661:SF3">
    <property type="entry name" value="FELS-1 PROPHAGE TRANSCRIPTIONAL REGULATOR"/>
    <property type="match status" value="1"/>
</dbReference>
<dbReference type="InterPro" id="IPR015927">
    <property type="entry name" value="Peptidase_S24_S26A/B/C"/>
</dbReference>
<organism evidence="5 6">
    <name type="scientific">Candidatus Desulfovibrio intestinavium</name>
    <dbReference type="NCBI Taxonomy" id="2838534"/>
    <lineage>
        <taxon>Bacteria</taxon>
        <taxon>Pseudomonadati</taxon>
        <taxon>Thermodesulfobacteriota</taxon>
        <taxon>Desulfovibrionia</taxon>
        <taxon>Desulfovibrionales</taxon>
        <taxon>Desulfovibrionaceae</taxon>
        <taxon>Desulfovibrio</taxon>
    </lineage>
</organism>
<dbReference type="SUPFAM" id="SSF47413">
    <property type="entry name" value="lambda repressor-like DNA-binding domains"/>
    <property type="match status" value="1"/>
</dbReference>
<keyword evidence="3" id="KW-0804">Transcription</keyword>
<dbReference type="SMART" id="SM00530">
    <property type="entry name" value="HTH_XRE"/>
    <property type="match status" value="1"/>
</dbReference>
<dbReference type="Pfam" id="PF01381">
    <property type="entry name" value="HTH_3"/>
    <property type="match status" value="1"/>
</dbReference>
<evidence type="ECO:0000256" key="2">
    <source>
        <dbReference type="ARBA" id="ARBA00023125"/>
    </source>
</evidence>
<gene>
    <name evidence="5" type="ORF">H9784_04940</name>
</gene>
<dbReference type="SUPFAM" id="SSF51306">
    <property type="entry name" value="LexA/Signal peptidase"/>
    <property type="match status" value="1"/>
</dbReference>
<keyword evidence="1" id="KW-0805">Transcription regulation</keyword>
<dbReference type="InterPro" id="IPR036286">
    <property type="entry name" value="LexA/Signal_pep-like_sf"/>
</dbReference>
<feature type="domain" description="HTH cro/C1-type" evidence="4">
    <location>
        <begin position="19"/>
        <end position="72"/>
    </location>
</feature>
<reference evidence="5" key="1">
    <citation type="journal article" date="2021" name="PeerJ">
        <title>Extensive microbial diversity within the chicken gut microbiome revealed by metagenomics and culture.</title>
        <authorList>
            <person name="Gilroy R."/>
            <person name="Ravi A."/>
            <person name="Getino M."/>
            <person name="Pursley I."/>
            <person name="Horton D.L."/>
            <person name="Alikhan N.F."/>
            <person name="Baker D."/>
            <person name="Gharbi K."/>
            <person name="Hall N."/>
            <person name="Watson M."/>
            <person name="Adriaenssens E.M."/>
            <person name="Foster-Nyarko E."/>
            <person name="Jarju S."/>
            <person name="Secka A."/>
            <person name="Antonio M."/>
            <person name="Oren A."/>
            <person name="Chaudhuri R.R."/>
            <person name="La Ragione R."/>
            <person name="Hildebrand F."/>
            <person name="Pallen M.J."/>
        </authorList>
    </citation>
    <scope>NUCLEOTIDE SEQUENCE</scope>
    <source>
        <strain evidence="5">5032</strain>
    </source>
</reference>
<dbReference type="AlphaFoldDB" id="A0A9D2HMF7"/>
<evidence type="ECO:0000313" key="5">
    <source>
        <dbReference type="EMBL" id="HJA78902.1"/>
    </source>
</evidence>
<sequence length="231" mass="25175">MSVCYAIRQNLGAAFAGRVRQRRQALGLSKSEVAGGVGVSLTTIQQYENGQLPKGEYAVRLAQVLDCSLDWLLAGQGEPESAMRRGAATGEDAGLVMIPLVEARLSAGTGSLETGGEILRHYAFRHDFLRRKGNPAQMVLLRVSGDSMQPDIRHNDVVLIDQAQREPRPGRIYAVSVEDMIYLKIVNAMPGKLILSSVNPAYAPIEADTRDQLGDLVHIIGRAVWVGRELE</sequence>
<dbReference type="Gene3D" id="1.10.260.40">
    <property type="entry name" value="lambda repressor-like DNA-binding domains"/>
    <property type="match status" value="1"/>
</dbReference>
<dbReference type="PANTHER" id="PTHR40661">
    <property type="match status" value="1"/>
</dbReference>
<keyword evidence="2" id="KW-0238">DNA-binding</keyword>
<dbReference type="Proteomes" id="UP000823821">
    <property type="component" value="Unassembled WGS sequence"/>
</dbReference>
<dbReference type="EMBL" id="DWZD01000033">
    <property type="protein sequence ID" value="HJA78902.1"/>
    <property type="molecule type" value="Genomic_DNA"/>
</dbReference>
<proteinExistence type="predicted"/>
<evidence type="ECO:0000259" key="4">
    <source>
        <dbReference type="PROSITE" id="PS50943"/>
    </source>
</evidence>
<reference evidence="5" key="2">
    <citation type="submission" date="2021-04" db="EMBL/GenBank/DDBJ databases">
        <authorList>
            <person name="Gilroy R."/>
        </authorList>
    </citation>
    <scope>NUCLEOTIDE SEQUENCE</scope>
    <source>
        <strain evidence="5">5032</strain>
    </source>
</reference>
<dbReference type="CDD" id="cd06529">
    <property type="entry name" value="S24_LexA-like"/>
    <property type="match status" value="1"/>
</dbReference>
<accession>A0A9D2HMF7</accession>